<dbReference type="CDD" id="cd00130">
    <property type="entry name" value="PAS"/>
    <property type="match status" value="1"/>
</dbReference>
<dbReference type="Pfam" id="PF00512">
    <property type="entry name" value="HisKA"/>
    <property type="match status" value="1"/>
</dbReference>
<gene>
    <name evidence="8" type="ORF">MUB52_11685</name>
</gene>
<dbReference type="InterPro" id="IPR011006">
    <property type="entry name" value="CheY-like_superfamily"/>
</dbReference>
<feature type="modified residue" description="4-aspartylphosphate" evidence="4">
    <location>
        <position position="609"/>
    </location>
</feature>
<dbReference type="SMART" id="SM00086">
    <property type="entry name" value="PAC"/>
    <property type="match status" value="2"/>
</dbReference>
<dbReference type="PROSITE" id="PS50113">
    <property type="entry name" value="PAC"/>
    <property type="match status" value="1"/>
</dbReference>
<evidence type="ECO:0000313" key="9">
    <source>
        <dbReference type="Proteomes" id="UP001208690"/>
    </source>
</evidence>
<dbReference type="Gene3D" id="3.40.50.2300">
    <property type="match status" value="1"/>
</dbReference>
<evidence type="ECO:0000256" key="4">
    <source>
        <dbReference type="PROSITE-ProRule" id="PRU00169"/>
    </source>
</evidence>
<feature type="domain" description="PAC" evidence="7">
    <location>
        <begin position="95"/>
        <end position="147"/>
    </location>
</feature>
<evidence type="ECO:0000256" key="1">
    <source>
        <dbReference type="ARBA" id="ARBA00000085"/>
    </source>
</evidence>
<comment type="caution">
    <text evidence="8">The sequence shown here is derived from an EMBL/GenBank/DDBJ whole genome shotgun (WGS) entry which is preliminary data.</text>
</comment>
<feature type="domain" description="Response regulatory" evidence="6">
    <location>
        <begin position="559"/>
        <end position="673"/>
    </location>
</feature>
<dbReference type="InterPro" id="IPR003594">
    <property type="entry name" value="HATPase_dom"/>
</dbReference>
<dbReference type="PROSITE" id="PS50109">
    <property type="entry name" value="HIS_KIN"/>
    <property type="match status" value="1"/>
</dbReference>
<organism evidence="8 9">
    <name type="scientific">Roseobacter sinensis</name>
    <dbReference type="NCBI Taxonomy" id="2931391"/>
    <lineage>
        <taxon>Bacteria</taxon>
        <taxon>Pseudomonadati</taxon>
        <taxon>Pseudomonadota</taxon>
        <taxon>Alphaproteobacteria</taxon>
        <taxon>Rhodobacterales</taxon>
        <taxon>Roseobacteraceae</taxon>
        <taxon>Roseobacter</taxon>
    </lineage>
</organism>
<evidence type="ECO:0000313" key="8">
    <source>
        <dbReference type="EMBL" id="MCV3272089.1"/>
    </source>
</evidence>
<dbReference type="Gene3D" id="3.30.565.10">
    <property type="entry name" value="Histidine kinase-like ATPase, C-terminal domain"/>
    <property type="match status" value="1"/>
</dbReference>
<protein>
    <recommendedName>
        <fullName evidence="2">histidine kinase</fullName>
        <ecNumber evidence="2">2.7.13.3</ecNumber>
    </recommendedName>
</protein>
<dbReference type="InterPro" id="IPR013655">
    <property type="entry name" value="PAS_fold_3"/>
</dbReference>
<dbReference type="Pfam" id="PF02518">
    <property type="entry name" value="HATPase_c"/>
    <property type="match status" value="1"/>
</dbReference>
<sequence>MSELHYLESELEQLIQADPAIWKFIREASLDGVWYWDLDHPEHEYMSPEFWRLFGFDPDDKDHLASEWQDLIYPEDLELAKTNLAAHLADPDHPYDQVVRYKCANGETAWVRCRGIAVRDKDGQAIRLLGAHNDITALKREERAAKNNSEFLSQIMNTARSAIIGLSAHGQVTSINSAGRHFLGGISDDVPFDWPDEIGFLETASLQPLENSHNPILRILAGATLKEEVFLLTRNDSKDPRYVRVSSSPVEISGESLLSVIILDDVSEQERNRQQIERTSRLDALGQLTGGIAHDFNNLLATVQYALQLAQDAGSEMRRTHYLDTALSSISRGSDLTKRLLAFAKQQPGKAVSQAVSEIMDDFRRLANPLIERNVALDFQVSDADLWVYCDTAQLSNALLNLLLNARDAIQRSARGNRITIRARGIDEIDADVTLRREHPGTYIAKGLYEEHSQDRERKDNAAYRYIEFAVTDNGPGMPDEVKRRAIDPFFTTKDTNSGTGLGLSMVYGFVQQANGELRIYSEPDQGTTVRLLVPRGTSQGQREEPVERLPETHGSGERILVVEDEFSLRMMMEDLITSLGYSIETAQSGSNALAMIERGETFDLVLTDIVMPGDIGGFVLAKKVRELLPEIPIIYMSGYTGYSEDDMIDVVAPILQKPCPPAELAKTISDALRAQK</sequence>
<dbReference type="InterPro" id="IPR005467">
    <property type="entry name" value="His_kinase_dom"/>
</dbReference>
<evidence type="ECO:0000259" key="6">
    <source>
        <dbReference type="PROSITE" id="PS50110"/>
    </source>
</evidence>
<keyword evidence="3 4" id="KW-0597">Phosphoprotein</keyword>
<dbReference type="SMART" id="SM00388">
    <property type="entry name" value="HisKA"/>
    <property type="match status" value="1"/>
</dbReference>
<dbReference type="InterPro" id="IPR001789">
    <property type="entry name" value="Sig_transdc_resp-reg_receiver"/>
</dbReference>
<dbReference type="PRINTS" id="PR00344">
    <property type="entry name" value="BCTRLSENSOR"/>
</dbReference>
<dbReference type="SUPFAM" id="SSF55785">
    <property type="entry name" value="PYP-like sensor domain (PAS domain)"/>
    <property type="match status" value="2"/>
</dbReference>
<dbReference type="Pfam" id="PF00072">
    <property type="entry name" value="Response_reg"/>
    <property type="match status" value="1"/>
</dbReference>
<name>A0ABT3BET5_9RHOB</name>
<keyword evidence="9" id="KW-1185">Reference proteome</keyword>
<dbReference type="SMART" id="SM00091">
    <property type="entry name" value="PAS"/>
    <property type="match status" value="2"/>
</dbReference>
<dbReference type="InterPro" id="IPR000700">
    <property type="entry name" value="PAS-assoc_C"/>
</dbReference>
<evidence type="ECO:0000256" key="2">
    <source>
        <dbReference type="ARBA" id="ARBA00012438"/>
    </source>
</evidence>
<dbReference type="Proteomes" id="UP001208690">
    <property type="component" value="Unassembled WGS sequence"/>
</dbReference>
<evidence type="ECO:0000256" key="3">
    <source>
        <dbReference type="ARBA" id="ARBA00022553"/>
    </source>
</evidence>
<dbReference type="InterPro" id="IPR000014">
    <property type="entry name" value="PAS"/>
</dbReference>
<dbReference type="SUPFAM" id="SSF55874">
    <property type="entry name" value="ATPase domain of HSP90 chaperone/DNA topoisomerase II/histidine kinase"/>
    <property type="match status" value="1"/>
</dbReference>
<dbReference type="SUPFAM" id="SSF47384">
    <property type="entry name" value="Homodimeric domain of signal transducing histidine kinase"/>
    <property type="match status" value="1"/>
</dbReference>
<reference evidence="8 9" key="1">
    <citation type="submission" date="2022-04" db="EMBL/GenBank/DDBJ databases">
        <title>Roseobacter sp. WL0113 is a bacterium isolated from neritic sediment.</title>
        <authorList>
            <person name="Wang L."/>
            <person name="He W."/>
            <person name="Zhang D.-F."/>
        </authorList>
    </citation>
    <scope>NUCLEOTIDE SEQUENCE [LARGE SCALE GENOMIC DNA]</scope>
    <source>
        <strain evidence="8 9">WL0113</strain>
    </source>
</reference>
<feature type="domain" description="Histidine kinase" evidence="5">
    <location>
        <begin position="291"/>
        <end position="538"/>
    </location>
</feature>
<dbReference type="InterPro" id="IPR004358">
    <property type="entry name" value="Sig_transdc_His_kin-like_C"/>
</dbReference>
<dbReference type="InterPro" id="IPR035965">
    <property type="entry name" value="PAS-like_dom_sf"/>
</dbReference>
<dbReference type="InterPro" id="IPR001610">
    <property type="entry name" value="PAC"/>
</dbReference>
<proteinExistence type="predicted"/>
<dbReference type="Gene3D" id="3.30.450.20">
    <property type="entry name" value="PAS domain"/>
    <property type="match status" value="2"/>
</dbReference>
<dbReference type="EMBL" id="JALIEB010000006">
    <property type="protein sequence ID" value="MCV3272089.1"/>
    <property type="molecule type" value="Genomic_DNA"/>
</dbReference>
<dbReference type="SMART" id="SM00387">
    <property type="entry name" value="HATPase_c"/>
    <property type="match status" value="1"/>
</dbReference>
<accession>A0ABT3BET5</accession>
<dbReference type="Gene3D" id="1.10.287.130">
    <property type="match status" value="1"/>
</dbReference>
<dbReference type="PANTHER" id="PTHR43065:SF42">
    <property type="entry name" value="TWO-COMPONENT SENSOR PPRA"/>
    <property type="match status" value="1"/>
</dbReference>
<dbReference type="Pfam" id="PF08447">
    <property type="entry name" value="PAS_3"/>
    <property type="match status" value="1"/>
</dbReference>
<dbReference type="EC" id="2.7.13.3" evidence="2"/>
<dbReference type="InterPro" id="IPR036097">
    <property type="entry name" value="HisK_dim/P_sf"/>
</dbReference>
<evidence type="ECO:0000259" key="7">
    <source>
        <dbReference type="PROSITE" id="PS50113"/>
    </source>
</evidence>
<comment type="catalytic activity">
    <reaction evidence="1">
        <text>ATP + protein L-histidine = ADP + protein N-phospho-L-histidine.</text>
        <dbReference type="EC" id="2.7.13.3"/>
    </reaction>
</comment>
<dbReference type="NCBIfam" id="TIGR00229">
    <property type="entry name" value="sensory_box"/>
    <property type="match status" value="1"/>
</dbReference>
<dbReference type="PANTHER" id="PTHR43065">
    <property type="entry name" value="SENSOR HISTIDINE KINASE"/>
    <property type="match status" value="1"/>
</dbReference>
<dbReference type="SUPFAM" id="SSF52172">
    <property type="entry name" value="CheY-like"/>
    <property type="match status" value="1"/>
</dbReference>
<dbReference type="SMART" id="SM00448">
    <property type="entry name" value="REC"/>
    <property type="match status" value="1"/>
</dbReference>
<evidence type="ECO:0000259" key="5">
    <source>
        <dbReference type="PROSITE" id="PS50109"/>
    </source>
</evidence>
<dbReference type="InterPro" id="IPR003661">
    <property type="entry name" value="HisK_dim/P_dom"/>
</dbReference>
<dbReference type="PROSITE" id="PS50110">
    <property type="entry name" value="RESPONSE_REGULATORY"/>
    <property type="match status" value="1"/>
</dbReference>
<dbReference type="InterPro" id="IPR036890">
    <property type="entry name" value="HATPase_C_sf"/>
</dbReference>
<dbReference type="RefSeq" id="WP_263844413.1">
    <property type="nucleotide sequence ID" value="NZ_JALIEB010000006.1"/>
</dbReference>